<evidence type="ECO:0000313" key="1">
    <source>
        <dbReference type="EMBL" id="QJA64417.1"/>
    </source>
</evidence>
<dbReference type="AlphaFoldDB" id="A0A6M3KK07"/>
<reference evidence="2" key="1">
    <citation type="submission" date="2020-03" db="EMBL/GenBank/DDBJ databases">
        <title>The deep terrestrial virosphere.</title>
        <authorList>
            <person name="Holmfeldt K."/>
            <person name="Nilsson E."/>
            <person name="Simone D."/>
            <person name="Lopez-Fernandez M."/>
            <person name="Wu X."/>
            <person name="de Brujin I."/>
            <person name="Lundin D."/>
            <person name="Andersson A."/>
            <person name="Bertilsson S."/>
            <person name="Dopson M."/>
        </authorList>
    </citation>
    <scope>NUCLEOTIDE SEQUENCE</scope>
    <source>
        <strain evidence="2">MM415A00412</strain>
        <strain evidence="1">MM415B00498</strain>
    </source>
</reference>
<dbReference type="EMBL" id="MT141519">
    <property type="protein sequence ID" value="QJA64417.1"/>
    <property type="molecule type" value="Genomic_DNA"/>
</dbReference>
<sequence>MQNKNLNSFEKTDVRWGIFKIFSSLNFNRSTNVVLAANVLHKTSKGMREMNYQDTQQFERATMLKLPIQPLLVLCGVMGCRSLKYSLGRAL</sequence>
<name>A0A6M3KK07_9ZZZZ</name>
<organism evidence="2">
    <name type="scientific">viral metagenome</name>
    <dbReference type="NCBI Taxonomy" id="1070528"/>
    <lineage>
        <taxon>unclassified sequences</taxon>
        <taxon>metagenomes</taxon>
        <taxon>organismal metagenomes</taxon>
    </lineage>
</organism>
<accession>A0A6M3KK07</accession>
<protein>
    <submittedName>
        <fullName evidence="2">Uncharacterized protein</fullName>
    </submittedName>
</protein>
<proteinExistence type="predicted"/>
<evidence type="ECO:0000313" key="2">
    <source>
        <dbReference type="EMBL" id="QJA82346.1"/>
    </source>
</evidence>
<gene>
    <name evidence="2" type="ORF">MM415A00412_0018</name>
    <name evidence="1" type="ORF">MM415B00498_0032</name>
</gene>
<dbReference type="EMBL" id="MT142485">
    <property type="protein sequence ID" value="QJA82346.1"/>
    <property type="molecule type" value="Genomic_DNA"/>
</dbReference>